<dbReference type="AlphaFoldDB" id="A0A3D9F9B3"/>
<accession>A0A3D9F9B3</accession>
<comment type="caution">
    <text evidence="1">The sequence shown here is derived from an EMBL/GenBank/DDBJ whole genome shotgun (WGS) entry which is preliminary data.</text>
</comment>
<protein>
    <submittedName>
        <fullName evidence="1">Uncharacterized protein</fullName>
    </submittedName>
</protein>
<name>A0A3D9F9B3_9SPHN</name>
<sequence>MPHMRLNILTCKRESKAQSKWGTGCPVPLRNRRSVPDLQLLALTTWPLVALPDPTLPYEKCLIFKDRKVYVRSV</sequence>
<keyword evidence="2" id="KW-1185">Reference proteome</keyword>
<dbReference type="EMBL" id="QRDP01000007">
    <property type="protein sequence ID" value="RED12331.1"/>
    <property type="molecule type" value="Genomic_DNA"/>
</dbReference>
<dbReference type="Proteomes" id="UP000256310">
    <property type="component" value="Unassembled WGS sequence"/>
</dbReference>
<organism evidence="1 2">
    <name type="scientific">Parasphingopyxis lamellibrachiae</name>
    <dbReference type="NCBI Taxonomy" id="680125"/>
    <lineage>
        <taxon>Bacteria</taxon>
        <taxon>Pseudomonadati</taxon>
        <taxon>Pseudomonadota</taxon>
        <taxon>Alphaproteobacteria</taxon>
        <taxon>Sphingomonadales</taxon>
        <taxon>Sphingomonadaceae</taxon>
        <taxon>Parasphingopyxis</taxon>
    </lineage>
</organism>
<reference evidence="1 2" key="1">
    <citation type="submission" date="2018-07" db="EMBL/GenBank/DDBJ databases">
        <title>Genomic Encyclopedia of Type Strains, Phase IV (KMG-IV): sequencing the most valuable type-strain genomes for metagenomic binning, comparative biology and taxonomic classification.</title>
        <authorList>
            <person name="Goeker M."/>
        </authorList>
    </citation>
    <scope>NUCLEOTIDE SEQUENCE [LARGE SCALE GENOMIC DNA]</scope>
    <source>
        <strain evidence="1 2">DSM 26725</strain>
    </source>
</reference>
<gene>
    <name evidence="1" type="ORF">DFR46_2927</name>
</gene>
<evidence type="ECO:0000313" key="1">
    <source>
        <dbReference type="EMBL" id="RED12331.1"/>
    </source>
</evidence>
<proteinExistence type="predicted"/>
<evidence type="ECO:0000313" key="2">
    <source>
        <dbReference type="Proteomes" id="UP000256310"/>
    </source>
</evidence>